<organism evidence="1 2">
    <name type="scientific">Thalassomonas haliotis</name>
    <dbReference type="NCBI Taxonomy" id="485448"/>
    <lineage>
        <taxon>Bacteria</taxon>
        <taxon>Pseudomonadati</taxon>
        <taxon>Pseudomonadota</taxon>
        <taxon>Gammaproteobacteria</taxon>
        <taxon>Alteromonadales</taxon>
        <taxon>Colwelliaceae</taxon>
        <taxon>Thalassomonas</taxon>
    </lineage>
</organism>
<dbReference type="EMBL" id="CP059693">
    <property type="protein sequence ID" value="WDE12077.1"/>
    <property type="molecule type" value="Genomic_DNA"/>
</dbReference>
<keyword evidence="2" id="KW-1185">Reference proteome</keyword>
<dbReference type="Pfam" id="PF08889">
    <property type="entry name" value="WbqC"/>
    <property type="match status" value="1"/>
</dbReference>
<dbReference type="Proteomes" id="UP001215231">
    <property type="component" value="Chromosome"/>
</dbReference>
<gene>
    <name evidence="1" type="ORF">H3N35_00880</name>
</gene>
<evidence type="ECO:0000313" key="2">
    <source>
        <dbReference type="Proteomes" id="UP001215231"/>
    </source>
</evidence>
<accession>A0ABY7VEE9</accession>
<evidence type="ECO:0000313" key="1">
    <source>
        <dbReference type="EMBL" id="WDE12077.1"/>
    </source>
</evidence>
<dbReference type="RefSeq" id="WP_274052335.1">
    <property type="nucleotide sequence ID" value="NZ_CP059693.1"/>
</dbReference>
<dbReference type="InterPro" id="IPR014985">
    <property type="entry name" value="WbqC"/>
</dbReference>
<protein>
    <submittedName>
        <fullName evidence="1">WbqC family protein</fullName>
    </submittedName>
</protein>
<name>A0ABY7VEE9_9GAMM</name>
<reference evidence="1 2" key="1">
    <citation type="journal article" date="2022" name="Mar. Drugs">
        <title>Bioassay-Guided Fractionation Leads to the Detection of Cholic Acid Generated by the Rare Thalassomonas sp.</title>
        <authorList>
            <person name="Pheiffer F."/>
            <person name="Schneider Y.K."/>
            <person name="Hansen E.H."/>
            <person name="Andersen J.H."/>
            <person name="Isaksson J."/>
            <person name="Busche T."/>
            <person name="R C."/>
            <person name="Kalinowski J."/>
            <person name="Zyl L.V."/>
            <person name="Trindade M."/>
        </authorList>
    </citation>
    <scope>NUCLEOTIDE SEQUENCE [LARGE SCALE GENOMIC DNA]</scope>
    <source>
        <strain evidence="1 2">A5K-61T</strain>
    </source>
</reference>
<proteinExistence type="predicted"/>
<sequence length="233" mass="27113">MKIAIMQPYFMPYLGYFQLIDAVDQFVVYDEIQYSKQGWINRNRILQNGKDAFISLPLKKASDYLFVKQRFLADSWQRDREKMLNRLACCYRKAPYFADAYGLIENILYCQENNLFDFIFNSITLVLAHLGITTPLVISSSLTEVQALKAEQKIFEICRQLGAKHYINPIGGVALYDKKNFSGQGLSLSFLQTDSIRYRQFGHDFLAHLSIIDVLMFNSPQEIRDLLPCYRLQ</sequence>